<dbReference type="EC" id="3.5.1.92" evidence="8"/>
<evidence type="ECO:0000256" key="5">
    <source>
        <dbReference type="SAM" id="MobiDB-lite"/>
    </source>
</evidence>
<comment type="similarity">
    <text evidence="1">Belongs to the carbon-nitrogen hydrolase superfamily. BTD/VNN family.</text>
</comment>
<evidence type="ECO:0000256" key="6">
    <source>
        <dbReference type="SAM" id="SignalP"/>
    </source>
</evidence>
<dbReference type="InterPro" id="IPR043957">
    <property type="entry name" value="Vanin_C"/>
</dbReference>
<dbReference type="AlphaFoldDB" id="A0A8B6HN31"/>
<feature type="domain" description="CN hydrolase" evidence="7">
    <location>
        <begin position="40"/>
        <end position="308"/>
    </location>
</feature>
<name>A0A8B6HN31_MYTGA</name>
<feature type="region of interest" description="Disordered" evidence="5">
    <location>
        <begin position="325"/>
        <end position="356"/>
    </location>
</feature>
<sequence length="509" mass="57468">MANYVGWMIVFNCLMLCSVVYTQKQYRAGVYAHRVIQLNGTHSSVSRQKALDNMMKNIDIYNNVASEAKNQGVQILVFPDDGLYGNDFTRQGIESYLEYIPDPTKDAWNPCTNPQKYNNNSDILWNLSCIAQANNIYMVVNMGNFQTCSKSSDSNCPTDGHYQFNTNVVFDHNGTLIARYHKTHLYNEEQFDAPAEPEHIYFDTPFGRFGLFTSLDMVYETPAISLIEEYNITDVVYPAAWTDTPPLLSSIQFHSAFAIGMGINLLAANLQVPEDSIYGSGIYTANGYKTFYDDKSNQPKLLVADLNSNYIEDVHYREETEIYRKQNATSHSKHDSVKKTSSENDEHDIPSTTSGTFQGEIFNDTYTMKILENSGDVVTVCDNSLCCEFDYQMMEGSGKLVAFAAFDGLHTYLHRMYLQVCVVLECAGSSPQTCGIPTEESNLYFREFRLMGNFSTKYVFPEVLVSDSGRKTLASGALYDFHDEVLEVINGLRLPLISASLLSRDYARD</sequence>
<dbReference type="SUPFAM" id="SSF56317">
    <property type="entry name" value="Carbon-nitrogen hydrolase"/>
    <property type="match status" value="1"/>
</dbReference>
<evidence type="ECO:0000256" key="4">
    <source>
        <dbReference type="ARBA" id="ARBA00023180"/>
    </source>
</evidence>
<keyword evidence="2 6" id="KW-0732">Signal</keyword>
<dbReference type="InterPro" id="IPR003010">
    <property type="entry name" value="C-N_Hydrolase"/>
</dbReference>
<dbReference type="EMBL" id="UYJE01010291">
    <property type="protein sequence ID" value="VDI81805.1"/>
    <property type="molecule type" value="Genomic_DNA"/>
</dbReference>
<evidence type="ECO:0000313" key="9">
    <source>
        <dbReference type="Proteomes" id="UP000596742"/>
    </source>
</evidence>
<dbReference type="InterPro" id="IPR036526">
    <property type="entry name" value="C-N_Hydrolase_sf"/>
</dbReference>
<keyword evidence="3 8" id="KW-0378">Hydrolase</keyword>
<dbReference type="PROSITE" id="PS50263">
    <property type="entry name" value="CN_HYDROLASE"/>
    <property type="match status" value="1"/>
</dbReference>
<evidence type="ECO:0000259" key="7">
    <source>
        <dbReference type="PROSITE" id="PS50263"/>
    </source>
</evidence>
<dbReference type="PANTHER" id="PTHR10609:SF27">
    <property type="entry name" value="CN HYDROLASE DOMAIN-CONTAINING PROTEIN-RELATED"/>
    <property type="match status" value="1"/>
</dbReference>
<evidence type="ECO:0000256" key="2">
    <source>
        <dbReference type="ARBA" id="ARBA00022729"/>
    </source>
</evidence>
<dbReference type="Pfam" id="PF00795">
    <property type="entry name" value="CN_hydrolase"/>
    <property type="match status" value="1"/>
</dbReference>
<keyword evidence="9" id="KW-1185">Reference proteome</keyword>
<gene>
    <name evidence="8" type="ORF">MGAL_10B031669</name>
</gene>
<dbReference type="GO" id="GO:0017159">
    <property type="term" value="F:pantetheine hydrolase activity"/>
    <property type="evidence" value="ECO:0007669"/>
    <property type="project" value="UniProtKB-EC"/>
</dbReference>
<evidence type="ECO:0000256" key="3">
    <source>
        <dbReference type="ARBA" id="ARBA00022801"/>
    </source>
</evidence>
<feature type="chain" id="PRO_5032831196" evidence="6">
    <location>
        <begin position="23"/>
        <end position="509"/>
    </location>
</feature>
<dbReference type="InterPro" id="IPR040154">
    <property type="entry name" value="Biotinidase/VNN"/>
</dbReference>
<dbReference type="PANTHER" id="PTHR10609">
    <property type="entry name" value="BIOTINIDASE-RELATED"/>
    <property type="match status" value="1"/>
</dbReference>
<feature type="signal peptide" evidence="6">
    <location>
        <begin position="1"/>
        <end position="22"/>
    </location>
</feature>
<dbReference type="OrthoDB" id="10250282at2759"/>
<accession>A0A8B6HN31</accession>
<proteinExistence type="inferred from homology"/>
<comment type="caution">
    <text evidence="8">The sequence shown here is derived from an EMBL/GenBank/DDBJ whole genome shotgun (WGS) entry which is preliminary data.</text>
</comment>
<organism evidence="8 9">
    <name type="scientific">Mytilus galloprovincialis</name>
    <name type="common">Mediterranean mussel</name>
    <dbReference type="NCBI Taxonomy" id="29158"/>
    <lineage>
        <taxon>Eukaryota</taxon>
        <taxon>Metazoa</taxon>
        <taxon>Spiralia</taxon>
        <taxon>Lophotrochozoa</taxon>
        <taxon>Mollusca</taxon>
        <taxon>Bivalvia</taxon>
        <taxon>Autobranchia</taxon>
        <taxon>Pteriomorphia</taxon>
        <taxon>Mytilida</taxon>
        <taxon>Mytiloidea</taxon>
        <taxon>Mytilidae</taxon>
        <taxon>Mytilinae</taxon>
        <taxon>Mytilus</taxon>
    </lineage>
</organism>
<dbReference type="FunFam" id="3.60.110.10:FF:000001">
    <property type="entry name" value="biotinidase isoform X1"/>
    <property type="match status" value="1"/>
</dbReference>
<evidence type="ECO:0000313" key="8">
    <source>
        <dbReference type="EMBL" id="VDI81805.1"/>
    </source>
</evidence>
<feature type="compositionally biased region" description="Basic and acidic residues" evidence="5">
    <location>
        <begin position="332"/>
        <end position="349"/>
    </location>
</feature>
<evidence type="ECO:0000256" key="1">
    <source>
        <dbReference type="ARBA" id="ARBA00008225"/>
    </source>
</evidence>
<dbReference type="Pfam" id="PF19018">
    <property type="entry name" value="Vanin_C"/>
    <property type="match status" value="1"/>
</dbReference>
<dbReference type="Gene3D" id="3.60.110.10">
    <property type="entry name" value="Carbon-nitrogen hydrolase"/>
    <property type="match status" value="1"/>
</dbReference>
<protein>
    <submittedName>
        <fullName evidence="8">Pantetheine hydrolase</fullName>
        <ecNumber evidence="8">3.5.1.92</ecNumber>
    </submittedName>
</protein>
<reference evidence="8" key="1">
    <citation type="submission" date="2018-11" db="EMBL/GenBank/DDBJ databases">
        <authorList>
            <person name="Alioto T."/>
            <person name="Alioto T."/>
        </authorList>
    </citation>
    <scope>NUCLEOTIDE SEQUENCE</scope>
</reference>
<dbReference type="Proteomes" id="UP000596742">
    <property type="component" value="Unassembled WGS sequence"/>
</dbReference>
<keyword evidence="4" id="KW-0325">Glycoprotein</keyword>